<proteinExistence type="predicted"/>
<gene>
    <name evidence="1" type="ORF">POCTA_138.1.T1260046</name>
</gene>
<accession>A0A8S1XME3</accession>
<organism evidence="1 2">
    <name type="scientific">Paramecium octaurelia</name>
    <dbReference type="NCBI Taxonomy" id="43137"/>
    <lineage>
        <taxon>Eukaryota</taxon>
        <taxon>Sar</taxon>
        <taxon>Alveolata</taxon>
        <taxon>Ciliophora</taxon>
        <taxon>Intramacronucleata</taxon>
        <taxon>Oligohymenophorea</taxon>
        <taxon>Peniculida</taxon>
        <taxon>Parameciidae</taxon>
        <taxon>Paramecium</taxon>
    </lineage>
</organism>
<reference evidence="1" key="1">
    <citation type="submission" date="2021-01" db="EMBL/GenBank/DDBJ databases">
        <authorList>
            <consortium name="Genoscope - CEA"/>
            <person name="William W."/>
        </authorList>
    </citation>
    <scope>NUCLEOTIDE SEQUENCE</scope>
</reference>
<name>A0A8S1XME3_PAROT</name>
<protein>
    <submittedName>
        <fullName evidence="1">Uncharacterized protein</fullName>
    </submittedName>
</protein>
<dbReference type="Proteomes" id="UP000683925">
    <property type="component" value="Unassembled WGS sequence"/>
</dbReference>
<dbReference type="EMBL" id="CAJJDP010000126">
    <property type="protein sequence ID" value="CAD8202037.1"/>
    <property type="molecule type" value="Genomic_DNA"/>
</dbReference>
<comment type="caution">
    <text evidence="1">The sequence shown here is derived from an EMBL/GenBank/DDBJ whole genome shotgun (WGS) entry which is preliminary data.</text>
</comment>
<evidence type="ECO:0000313" key="1">
    <source>
        <dbReference type="EMBL" id="CAD8202037.1"/>
    </source>
</evidence>
<keyword evidence="2" id="KW-1185">Reference proteome</keyword>
<evidence type="ECO:0000313" key="2">
    <source>
        <dbReference type="Proteomes" id="UP000683925"/>
    </source>
</evidence>
<sequence>MIWADESYLSGCLIGQNEQCNFIFNIIKIYIQWICIRSFLHQNKKQLSIKQFSQIELLQLEIKELVNINQLRKCWMLKRK</sequence>
<dbReference type="AlphaFoldDB" id="A0A8S1XME3"/>